<organism evidence="2 3">
    <name type="scientific">Fusarium poae</name>
    <dbReference type="NCBI Taxonomy" id="36050"/>
    <lineage>
        <taxon>Eukaryota</taxon>
        <taxon>Fungi</taxon>
        <taxon>Dikarya</taxon>
        <taxon>Ascomycota</taxon>
        <taxon>Pezizomycotina</taxon>
        <taxon>Sordariomycetes</taxon>
        <taxon>Hypocreomycetidae</taxon>
        <taxon>Hypocreales</taxon>
        <taxon>Nectriaceae</taxon>
        <taxon>Fusarium</taxon>
    </lineage>
</organism>
<name>A0A1B8BA85_FUSPO</name>
<feature type="signal peptide" evidence="1">
    <location>
        <begin position="1"/>
        <end position="16"/>
    </location>
</feature>
<dbReference type="AlphaFoldDB" id="A0A1B8BA85"/>
<accession>A0A1B8BA85</accession>
<evidence type="ECO:0000313" key="3">
    <source>
        <dbReference type="Proteomes" id="UP000091967"/>
    </source>
</evidence>
<protein>
    <recommendedName>
        <fullName evidence="4">Secreted protein</fullName>
    </recommendedName>
</protein>
<sequence length="182" mass="19298">MYFSGLILTLAATASAVDVRAWKSDVCSGSSRACVGLNPGVCCSFTDSANSGLLSISVNAIPSSWRIRTEAYTGGGCRSIANQYDSNGKTDVCMAYSSRRDRTAGKYYFIGRKRADDKSCPAEETDGGDCKSFVKPNALGLEDGTMYDIAGLTEEKIQELEEIANTGAGPDAIPAEFKVLDA</sequence>
<dbReference type="OMA" id="GCTYLAN"/>
<reference evidence="2 3" key="1">
    <citation type="submission" date="2016-06" db="EMBL/GenBank/DDBJ databases">
        <title>Living apart together: crosstalk between the core and supernumerary genomes in a fungal plant pathogen.</title>
        <authorList>
            <person name="Vanheule A."/>
            <person name="Audenaert K."/>
            <person name="Warris S."/>
            <person name="Van De Geest H."/>
            <person name="Schijlen E."/>
            <person name="Hofte M."/>
            <person name="De Saeger S."/>
            <person name="Haesaert G."/>
            <person name="Waalwijk C."/>
            <person name="Van Der Lee T."/>
        </authorList>
    </citation>
    <scope>NUCLEOTIDE SEQUENCE [LARGE SCALE GENOMIC DNA]</scope>
    <source>
        <strain evidence="2 3">2516</strain>
    </source>
</reference>
<comment type="caution">
    <text evidence="2">The sequence shown here is derived from an EMBL/GenBank/DDBJ whole genome shotgun (WGS) entry which is preliminary data.</text>
</comment>
<keyword evidence="3" id="KW-1185">Reference proteome</keyword>
<feature type="chain" id="PRO_5008603717" description="Secreted protein" evidence="1">
    <location>
        <begin position="17"/>
        <end position="182"/>
    </location>
</feature>
<evidence type="ECO:0000256" key="1">
    <source>
        <dbReference type="SAM" id="SignalP"/>
    </source>
</evidence>
<evidence type="ECO:0008006" key="4">
    <source>
        <dbReference type="Google" id="ProtNLM"/>
    </source>
</evidence>
<keyword evidence="1" id="KW-0732">Signal</keyword>
<dbReference type="Proteomes" id="UP000091967">
    <property type="component" value="Unassembled WGS sequence"/>
</dbReference>
<evidence type="ECO:0000313" key="2">
    <source>
        <dbReference type="EMBL" id="OBS29639.1"/>
    </source>
</evidence>
<dbReference type="EMBL" id="LYXU01000001">
    <property type="protein sequence ID" value="OBS29639.1"/>
    <property type="molecule type" value="Genomic_DNA"/>
</dbReference>
<proteinExistence type="predicted"/>
<gene>
    <name evidence="2" type="ORF">FPOA_03578</name>
</gene>